<proteinExistence type="predicted"/>
<keyword evidence="1" id="KW-0614">Plasmid</keyword>
<dbReference type="Proteomes" id="UP000218731">
    <property type="component" value="Plasmid pKF715B"/>
</dbReference>
<geneLocation type="plasmid" evidence="2">
    <name>pkf715b dna</name>
</geneLocation>
<organism evidence="1 2">
    <name type="scientific">Pseudomonas putida</name>
    <name type="common">Arthrobacter siderocapsulatus</name>
    <dbReference type="NCBI Taxonomy" id="303"/>
    <lineage>
        <taxon>Bacteria</taxon>
        <taxon>Pseudomonadati</taxon>
        <taxon>Pseudomonadota</taxon>
        <taxon>Gammaproteobacteria</taxon>
        <taxon>Pseudomonadales</taxon>
        <taxon>Pseudomonadaceae</taxon>
        <taxon>Pseudomonas</taxon>
    </lineage>
</organism>
<dbReference type="EMBL" id="AP015031">
    <property type="protein sequence ID" value="BAW27320.1"/>
    <property type="molecule type" value="Genomic_DNA"/>
</dbReference>
<sequence>MEKLTELIRVYDRDERVLGYDFQTASGQTYSHRDCLYSQDGAKHQVYCSMMCPA</sequence>
<protein>
    <submittedName>
        <fullName evidence="1">Uncharacterized protein</fullName>
    </submittedName>
</protein>
<evidence type="ECO:0000313" key="1">
    <source>
        <dbReference type="EMBL" id="BAW27320.1"/>
    </source>
</evidence>
<evidence type="ECO:0000313" key="2">
    <source>
        <dbReference type="Proteomes" id="UP000218731"/>
    </source>
</evidence>
<accession>A0A1L7NPA8</accession>
<reference evidence="1 2" key="1">
    <citation type="submission" date="2015-11" db="EMBL/GenBank/DDBJ databases">
        <title>Complete genome sequencing of a biphenyl-degrading bacterium, Pseudomonas putida KF715 (=NBRC110667).</title>
        <authorList>
            <person name="Suenaga H."/>
            <person name="Fujihara N."/>
            <person name="Watanabe T."/>
            <person name="Hirose J."/>
            <person name="Kimura N."/>
            <person name="Yamazoe A."/>
            <person name="Hosoyama A."/>
            <person name="Shimodaira J."/>
            <person name="Furukawa K."/>
        </authorList>
    </citation>
    <scope>NUCLEOTIDE SEQUENCE [LARGE SCALE GENOMIC DNA]</scope>
    <source>
        <strain evidence="1 2">KF715</strain>
        <plasmid evidence="2">Plasmid pkf715b dna</plasmid>
    </source>
</reference>
<dbReference type="AlphaFoldDB" id="A0A1L7NPA8"/>
<gene>
    <name evidence="1" type="ORF">KF715C_pB2140</name>
</gene>
<name>A0A1L7NPA8_PSEPU</name>